<name>A0A9N8YIK6_9GLOM</name>
<proteinExistence type="predicted"/>
<feature type="compositionally biased region" description="Polar residues" evidence="1">
    <location>
        <begin position="49"/>
        <end position="60"/>
    </location>
</feature>
<evidence type="ECO:0000313" key="2">
    <source>
        <dbReference type="EMBL" id="CAG8434190.1"/>
    </source>
</evidence>
<gene>
    <name evidence="2" type="ORF">DEBURN_LOCUS668</name>
</gene>
<dbReference type="EMBL" id="CAJVPK010000023">
    <property type="protein sequence ID" value="CAG8434190.1"/>
    <property type="molecule type" value="Genomic_DNA"/>
</dbReference>
<evidence type="ECO:0000256" key="1">
    <source>
        <dbReference type="SAM" id="MobiDB-lite"/>
    </source>
</evidence>
<keyword evidence="3" id="KW-1185">Reference proteome</keyword>
<feature type="region of interest" description="Disordered" evidence="1">
    <location>
        <begin position="27"/>
        <end position="76"/>
    </location>
</feature>
<organism evidence="2 3">
    <name type="scientific">Diversispora eburnea</name>
    <dbReference type="NCBI Taxonomy" id="1213867"/>
    <lineage>
        <taxon>Eukaryota</taxon>
        <taxon>Fungi</taxon>
        <taxon>Fungi incertae sedis</taxon>
        <taxon>Mucoromycota</taxon>
        <taxon>Glomeromycotina</taxon>
        <taxon>Glomeromycetes</taxon>
        <taxon>Diversisporales</taxon>
        <taxon>Diversisporaceae</taxon>
        <taxon>Diversispora</taxon>
    </lineage>
</organism>
<accession>A0A9N8YIK6</accession>
<dbReference type="AlphaFoldDB" id="A0A9N8YIK6"/>
<comment type="caution">
    <text evidence="2">The sequence shown here is derived from an EMBL/GenBank/DDBJ whole genome shotgun (WGS) entry which is preliminary data.</text>
</comment>
<feature type="compositionally biased region" description="Polar residues" evidence="1">
    <location>
        <begin position="32"/>
        <end position="41"/>
    </location>
</feature>
<dbReference type="OrthoDB" id="10282225at2759"/>
<sequence>MLHAHDSLFAESARVHASELGILARESDQRITDNTQSLQKQLKSDDTNGEASNDKINNSMEETEHEEMNNQLYNMD</sequence>
<dbReference type="Proteomes" id="UP000789706">
    <property type="component" value="Unassembled WGS sequence"/>
</dbReference>
<protein>
    <submittedName>
        <fullName evidence="2">8207_t:CDS:1</fullName>
    </submittedName>
</protein>
<reference evidence="2" key="1">
    <citation type="submission" date="2021-06" db="EMBL/GenBank/DDBJ databases">
        <authorList>
            <person name="Kallberg Y."/>
            <person name="Tangrot J."/>
            <person name="Rosling A."/>
        </authorList>
    </citation>
    <scope>NUCLEOTIDE SEQUENCE</scope>
    <source>
        <strain evidence="2">AZ414A</strain>
    </source>
</reference>
<evidence type="ECO:0000313" key="3">
    <source>
        <dbReference type="Proteomes" id="UP000789706"/>
    </source>
</evidence>